<dbReference type="AlphaFoldDB" id="A0A150II76"/>
<comment type="caution">
    <text evidence="1">The sequence shown here is derived from an EMBL/GenBank/DDBJ whole genome shotgun (WGS) entry which is preliminary data.</text>
</comment>
<gene>
    <name evidence="1" type="ORF">AMQ74_01949</name>
</gene>
<evidence type="ECO:0000313" key="1">
    <source>
        <dbReference type="EMBL" id="KYC44588.1"/>
    </source>
</evidence>
<evidence type="ECO:0000313" key="2">
    <source>
        <dbReference type="Proteomes" id="UP000075578"/>
    </source>
</evidence>
<accession>A0A150II76</accession>
<reference evidence="1 2" key="1">
    <citation type="journal article" date="2016" name="ISME J.">
        <title>Chasing the elusive Euryarchaeota class WSA2: genomes reveal a uniquely fastidious methyl-reducing methanogen.</title>
        <authorList>
            <person name="Nobu M.K."/>
            <person name="Narihiro T."/>
            <person name="Kuroda K."/>
            <person name="Mei R."/>
            <person name="Liu W.T."/>
        </authorList>
    </citation>
    <scope>NUCLEOTIDE SEQUENCE [LARGE SCALE GENOMIC DNA]</scope>
    <source>
        <strain evidence="1">U1lsi0528_Bin089</strain>
    </source>
</reference>
<evidence type="ECO:0008006" key="3">
    <source>
        <dbReference type="Google" id="ProtNLM"/>
    </source>
</evidence>
<organism evidence="1 2">
    <name type="scientific">Candidatus Methanofastidiosum methylothiophilum</name>
    <dbReference type="NCBI Taxonomy" id="1705564"/>
    <lineage>
        <taxon>Archaea</taxon>
        <taxon>Methanobacteriati</taxon>
        <taxon>Methanobacteriota</taxon>
        <taxon>Stenosarchaea group</taxon>
        <taxon>Candidatus Methanofastidiosia</taxon>
        <taxon>Candidatus Methanofastidiosales</taxon>
        <taxon>Candidatus Methanofastidiosaceae</taxon>
        <taxon>Candidatus Methanofastidiosum</taxon>
    </lineage>
</organism>
<dbReference type="Proteomes" id="UP000075578">
    <property type="component" value="Unassembled WGS sequence"/>
</dbReference>
<protein>
    <recommendedName>
        <fullName evidence="3">4Fe-4S ferredoxin</fullName>
    </recommendedName>
</protein>
<name>A0A150II76_9EURY</name>
<dbReference type="EMBL" id="LNGD01000276">
    <property type="protein sequence ID" value="KYC44588.1"/>
    <property type="molecule type" value="Genomic_DNA"/>
</dbReference>
<proteinExistence type="predicted"/>
<sequence length="57" mass="6364">MIDEAKINTLTVMVMEVPCCSGLIQLAKKALEPATRKIPIKVIVVSIRGEIIKEEWI</sequence>